<dbReference type="PANTHER" id="PTHR46401">
    <property type="entry name" value="GLYCOSYLTRANSFERASE WBBK-RELATED"/>
    <property type="match status" value="1"/>
</dbReference>
<comment type="caution">
    <text evidence="4">The sequence shown here is derived from an EMBL/GenBank/DDBJ whole genome shotgun (WGS) entry which is preliminary data.</text>
</comment>
<dbReference type="GO" id="GO:0016757">
    <property type="term" value="F:glycosyltransferase activity"/>
    <property type="evidence" value="ECO:0007669"/>
    <property type="project" value="InterPro"/>
</dbReference>
<name>A0A0G1DHM5_9BACT</name>
<feature type="domain" description="Glycosyltransferase subfamily 4-like N-terminal" evidence="3">
    <location>
        <begin position="15"/>
        <end position="164"/>
    </location>
</feature>
<dbReference type="Proteomes" id="UP000034090">
    <property type="component" value="Unassembled WGS sequence"/>
</dbReference>
<dbReference type="SUPFAM" id="SSF53756">
    <property type="entry name" value="UDP-Glycosyltransferase/glycogen phosphorylase"/>
    <property type="match status" value="1"/>
</dbReference>
<dbReference type="EMBL" id="LCFQ01000013">
    <property type="protein sequence ID" value="KKS97184.1"/>
    <property type="molecule type" value="Genomic_DNA"/>
</dbReference>
<dbReference type="InterPro" id="IPR001296">
    <property type="entry name" value="Glyco_trans_1"/>
</dbReference>
<dbReference type="PANTHER" id="PTHR46401:SF2">
    <property type="entry name" value="GLYCOSYLTRANSFERASE WBBK-RELATED"/>
    <property type="match status" value="1"/>
</dbReference>
<evidence type="ECO:0000256" key="1">
    <source>
        <dbReference type="ARBA" id="ARBA00022679"/>
    </source>
</evidence>
<sequence length="356" mass="40166">MKIAIDVSQIVYGTGVSVYTVNLVTNLLKVDKKNEYILFAGSLRRRQELKSFYNTKVFPIPPILADLVWNKLHIFPVERLIGEVDVFHSSDWTQPPSGAFMVTTIHDLAPVMHPKWTDPKITRVHKRRLNWVKKEVDKIIVPSVATKNELMKLDFDNQKTIVIQEACNEMFRRSTEEQIVKIRDKYGIQGKYILAVGSGKRKNTNRIILAFEKVRDKLGINNLVLTGRPMDGQKKSEGLIFVDHAPKNELPILYSGAECLVYASLYEGFGLPILEAFAIGTPVVTSSISSMPEIAGDAAILVNPKMDSSIAGGIKRALGDREKLVKKGLSRVKEFSWEKTARETLNVYNLCHEDRN</sequence>
<evidence type="ECO:0000313" key="4">
    <source>
        <dbReference type="EMBL" id="KKS97184.1"/>
    </source>
</evidence>
<dbReference type="Gene3D" id="3.40.50.2000">
    <property type="entry name" value="Glycogen Phosphorylase B"/>
    <property type="match status" value="2"/>
</dbReference>
<proteinExistence type="predicted"/>
<dbReference type="Pfam" id="PF00534">
    <property type="entry name" value="Glycos_transf_1"/>
    <property type="match status" value="1"/>
</dbReference>
<protein>
    <submittedName>
        <fullName evidence="4">Glycosyl transferase group 1</fullName>
    </submittedName>
</protein>
<dbReference type="GO" id="GO:0009103">
    <property type="term" value="P:lipopolysaccharide biosynthetic process"/>
    <property type="evidence" value="ECO:0007669"/>
    <property type="project" value="TreeGrafter"/>
</dbReference>
<organism evidence="4 5">
    <name type="scientific">Candidatus Woesebacteria bacterium GW2011_GWB1_43_14</name>
    <dbReference type="NCBI Taxonomy" id="1618578"/>
    <lineage>
        <taxon>Bacteria</taxon>
        <taxon>Candidatus Woeseibacteriota</taxon>
    </lineage>
</organism>
<accession>A0A0G1DHM5</accession>
<keyword evidence="1 4" id="KW-0808">Transferase</keyword>
<dbReference type="InterPro" id="IPR028098">
    <property type="entry name" value="Glyco_trans_4-like_N"/>
</dbReference>
<dbReference type="Pfam" id="PF13439">
    <property type="entry name" value="Glyco_transf_4"/>
    <property type="match status" value="1"/>
</dbReference>
<gene>
    <name evidence="4" type="ORF">UV74_C0013G0306</name>
</gene>
<dbReference type="CDD" id="cd03809">
    <property type="entry name" value="GT4_MtfB-like"/>
    <property type="match status" value="1"/>
</dbReference>
<dbReference type="AlphaFoldDB" id="A0A0G1DHM5"/>
<evidence type="ECO:0000313" key="5">
    <source>
        <dbReference type="Proteomes" id="UP000034090"/>
    </source>
</evidence>
<dbReference type="STRING" id="1618578.UV74_C0013G0306"/>
<evidence type="ECO:0000259" key="2">
    <source>
        <dbReference type="Pfam" id="PF00534"/>
    </source>
</evidence>
<evidence type="ECO:0000259" key="3">
    <source>
        <dbReference type="Pfam" id="PF13439"/>
    </source>
</evidence>
<feature type="domain" description="Glycosyl transferase family 1" evidence="2">
    <location>
        <begin position="182"/>
        <end position="324"/>
    </location>
</feature>
<reference evidence="4 5" key="1">
    <citation type="journal article" date="2015" name="Nature">
        <title>rRNA introns, odd ribosomes, and small enigmatic genomes across a large radiation of phyla.</title>
        <authorList>
            <person name="Brown C.T."/>
            <person name="Hug L.A."/>
            <person name="Thomas B.C."/>
            <person name="Sharon I."/>
            <person name="Castelle C.J."/>
            <person name="Singh A."/>
            <person name="Wilkins M.J."/>
            <person name="Williams K.H."/>
            <person name="Banfield J.F."/>
        </authorList>
    </citation>
    <scope>NUCLEOTIDE SEQUENCE [LARGE SCALE GENOMIC DNA]</scope>
</reference>